<dbReference type="GO" id="GO:0000479">
    <property type="term" value="P:endonucleolytic cleavage of tricistronic rRNA transcript (SSU-rRNA, 5.8S rRNA, LSU-rRNA)"/>
    <property type="evidence" value="ECO:0007669"/>
    <property type="project" value="TreeGrafter"/>
</dbReference>
<evidence type="ECO:0000256" key="1">
    <source>
        <dbReference type="ARBA" id="ARBA00004604"/>
    </source>
</evidence>
<dbReference type="InterPro" id="IPR036553">
    <property type="entry name" value="RPTC_insert"/>
</dbReference>
<dbReference type="InterPro" id="IPR042178">
    <property type="entry name" value="Serpin_sf_1"/>
</dbReference>
<dbReference type="FunFam" id="3.30.360.20:FF:000001">
    <property type="entry name" value="RNA terminal phosphate cyclase-like 1"/>
    <property type="match status" value="1"/>
</dbReference>
<dbReference type="InterPro" id="IPR023797">
    <property type="entry name" value="RNA3'_phos_cyclase_dom"/>
</dbReference>
<dbReference type="OrthoDB" id="671595at2759"/>
<evidence type="ECO:0000313" key="11">
    <source>
        <dbReference type="Proteomes" id="UP000030765"/>
    </source>
</evidence>
<proteinExistence type="inferred from homology"/>
<dbReference type="VEuPathDB" id="VectorBase:ASIC015267"/>
<dbReference type="SUPFAM" id="SSF55205">
    <property type="entry name" value="EPT/RTPC-like"/>
    <property type="match status" value="1"/>
</dbReference>
<evidence type="ECO:0000256" key="7">
    <source>
        <dbReference type="RuleBase" id="RU000411"/>
    </source>
</evidence>
<dbReference type="SUPFAM" id="SSF56574">
    <property type="entry name" value="Serpins"/>
    <property type="match status" value="1"/>
</dbReference>
<evidence type="ECO:0000256" key="3">
    <source>
        <dbReference type="ARBA" id="ARBA00022517"/>
    </source>
</evidence>
<accession>A0A084WAK0</accession>
<sequence>MTCAGKEGSFLIYNGSNFLKQRLILSTLSGKPIAVREIRTLDENNPGLREYETNLLQLLDKITNGSRTRVDSSGQSFTYQPGLLHGGTIHHDCSTDRGIGYFLDVLVALGPFCKKPLQVTLTGVTNSKESPSVDHIKASALPTLKRFLLVDDGLELHVNKRGMMPNGGGEVTFRCPVRKSLKAIQCTKQSMVKRIRGTAYCCKVSPAMANRAVEHAKGVMLNFLPDVYINTDQHKGKRSGNSPGYGINLVAETTDGTMFSAEAICKTMEEEGNPSIPEDLGRSAGMRLLDEIYRGGCVDSTFQWLAALYMALAQKDVSKFLIGPLSQYTVYFLQHLREFFAITFKLENANGDDDEVGEEDDDKLSGSNKVMLTCVGIGYNPLSDDTVVSSSRKFTFEYFKASYDWKTNYVASPYHVRLALSMFYPIAGAAVQEDFCVAFNLPEETKDAVDQQCRLTKEINDGTHVKALSFVLVEETKQLSEDFERLFQRTYDTTVEAVDLTDDIPSAAAVNSFYRMADTEIDDFICEGDVFSLEPCFTLMLFSGVSILTPLCLRFNPADTKMDVFRFINAPEQRVPMMRATASLPFCQHNELKCSAVDIPFDEASGLSLLLVLPNEGTELREVVAKMNESHLKQIEEFLRPTITTVVVPKFFVREKTESKTILIKLGYGGIFEIKDLRVFKEAARGLLNGFFQHCYISIGENGNGHLPTEPESSSNETFNANRPFMFFVRRLADGQIFQIGHFSKYIDPDEQW</sequence>
<comment type="subcellular location">
    <subcellularLocation>
        <location evidence="1">Nucleus</location>
        <location evidence="1">Nucleolus</location>
    </subcellularLocation>
</comment>
<dbReference type="VEuPathDB" id="VectorBase:ASIS024423"/>
<evidence type="ECO:0000256" key="5">
    <source>
        <dbReference type="ARBA" id="ARBA00022900"/>
    </source>
</evidence>
<keyword evidence="5" id="KW-0722">Serine protease inhibitor</keyword>
<dbReference type="InterPro" id="IPR013792">
    <property type="entry name" value="RNA3'P_cycl/enolpyr_Trfase_a/b"/>
</dbReference>
<dbReference type="GO" id="GO:0004521">
    <property type="term" value="F:RNA endonuclease activity"/>
    <property type="evidence" value="ECO:0007669"/>
    <property type="project" value="TreeGrafter"/>
</dbReference>
<reference evidence="10" key="2">
    <citation type="submission" date="2020-05" db="UniProtKB">
        <authorList>
            <consortium name="EnsemblMetazoa"/>
        </authorList>
    </citation>
    <scope>IDENTIFICATION</scope>
</reference>
<protein>
    <submittedName>
        <fullName evidence="9">AGAP010498-PA-like protein</fullName>
    </submittedName>
</protein>
<dbReference type="GO" id="GO:0004867">
    <property type="term" value="F:serine-type endopeptidase inhibitor activity"/>
    <property type="evidence" value="ECO:0007669"/>
    <property type="project" value="UniProtKB-KW"/>
</dbReference>
<dbReference type="AlphaFoldDB" id="A0A084WAK0"/>
<dbReference type="PROSITE" id="PS01287">
    <property type="entry name" value="RTC"/>
    <property type="match status" value="1"/>
</dbReference>
<dbReference type="EnsemblMetazoa" id="ASIC015267-RA">
    <property type="protein sequence ID" value="ASIC015267-PA"/>
    <property type="gene ID" value="ASIC015267"/>
</dbReference>
<dbReference type="Pfam" id="PF01137">
    <property type="entry name" value="RTC"/>
    <property type="match status" value="1"/>
</dbReference>
<dbReference type="STRING" id="74873.A0A084WAK0"/>
<comment type="similarity">
    <text evidence="7">Belongs to the serpin family.</text>
</comment>
<dbReference type="InterPro" id="IPR023796">
    <property type="entry name" value="Serpin_dom"/>
</dbReference>
<organism evidence="9">
    <name type="scientific">Anopheles sinensis</name>
    <name type="common">Mosquito</name>
    <dbReference type="NCBI Taxonomy" id="74873"/>
    <lineage>
        <taxon>Eukaryota</taxon>
        <taxon>Metazoa</taxon>
        <taxon>Ecdysozoa</taxon>
        <taxon>Arthropoda</taxon>
        <taxon>Hexapoda</taxon>
        <taxon>Insecta</taxon>
        <taxon>Pterygota</taxon>
        <taxon>Neoptera</taxon>
        <taxon>Endopterygota</taxon>
        <taxon>Diptera</taxon>
        <taxon>Nematocera</taxon>
        <taxon>Culicoidea</taxon>
        <taxon>Culicidae</taxon>
        <taxon>Anophelinae</taxon>
        <taxon>Anopheles</taxon>
    </lineage>
</organism>
<dbReference type="PANTHER" id="PTHR11096">
    <property type="entry name" value="RNA 3' TERMINAL PHOSPHATE CYCLASE"/>
    <property type="match status" value="1"/>
</dbReference>
<dbReference type="Pfam" id="PF05189">
    <property type="entry name" value="RTC_insert"/>
    <property type="match status" value="1"/>
</dbReference>
<dbReference type="GO" id="GO:0005730">
    <property type="term" value="C:nucleolus"/>
    <property type="evidence" value="ECO:0007669"/>
    <property type="project" value="UniProtKB-SubCell"/>
</dbReference>
<dbReference type="SMART" id="SM00093">
    <property type="entry name" value="SERPIN"/>
    <property type="match status" value="1"/>
</dbReference>
<comment type="similarity">
    <text evidence="2">Belongs to the RNA 3'-terminal cyclase family. Type 2 subfamily.</text>
</comment>
<dbReference type="EMBL" id="KE525330">
    <property type="protein sequence ID" value="KFB47244.1"/>
    <property type="molecule type" value="Genomic_DNA"/>
</dbReference>
<dbReference type="VEuPathDB" id="VectorBase:ASIS024422"/>
<dbReference type="Pfam" id="PF00079">
    <property type="entry name" value="Serpin"/>
    <property type="match status" value="1"/>
</dbReference>
<dbReference type="InterPro" id="IPR036186">
    <property type="entry name" value="Serpin_sf"/>
</dbReference>
<keyword evidence="11" id="KW-1185">Reference proteome</keyword>
<keyword evidence="3" id="KW-0690">Ribosome biogenesis</keyword>
<dbReference type="Gene3D" id="3.30.497.10">
    <property type="entry name" value="Antithrombin, subunit I, domain 2"/>
    <property type="match status" value="2"/>
</dbReference>
<dbReference type="NCBIfam" id="TIGR03400">
    <property type="entry name" value="18S_RNA_Rcl1p"/>
    <property type="match status" value="1"/>
</dbReference>
<evidence type="ECO:0000256" key="2">
    <source>
        <dbReference type="ARBA" id="ARBA00007089"/>
    </source>
</evidence>
<feature type="domain" description="Serpin" evidence="8">
    <location>
        <begin position="396"/>
        <end position="746"/>
    </location>
</feature>
<dbReference type="Proteomes" id="UP000030765">
    <property type="component" value="Unassembled WGS sequence"/>
</dbReference>
<dbReference type="InterPro" id="IPR016443">
    <property type="entry name" value="RNA3'_term_phos_cyc_type_2"/>
</dbReference>
<dbReference type="InterPro" id="IPR000228">
    <property type="entry name" value="RNA3'_term_phos_cyc"/>
</dbReference>
<evidence type="ECO:0000256" key="6">
    <source>
        <dbReference type="ARBA" id="ARBA00023242"/>
    </source>
</evidence>
<evidence type="ECO:0000313" key="9">
    <source>
        <dbReference type="EMBL" id="KFB47244.1"/>
    </source>
</evidence>
<reference evidence="9 11" key="1">
    <citation type="journal article" date="2014" name="BMC Genomics">
        <title>Genome sequence of Anopheles sinensis provides insight into genetics basis of mosquito competence for malaria parasites.</title>
        <authorList>
            <person name="Zhou D."/>
            <person name="Zhang D."/>
            <person name="Ding G."/>
            <person name="Shi L."/>
            <person name="Hou Q."/>
            <person name="Ye Y."/>
            <person name="Xu Y."/>
            <person name="Zhou H."/>
            <person name="Xiong C."/>
            <person name="Li S."/>
            <person name="Yu J."/>
            <person name="Hong S."/>
            <person name="Yu X."/>
            <person name="Zou P."/>
            <person name="Chen C."/>
            <person name="Chang X."/>
            <person name="Wang W."/>
            <person name="Lv Y."/>
            <person name="Sun Y."/>
            <person name="Ma L."/>
            <person name="Shen B."/>
            <person name="Zhu C."/>
        </authorList>
    </citation>
    <scope>NUCLEOTIDE SEQUENCE [LARGE SCALE GENOMIC DNA]</scope>
</reference>
<dbReference type="Gene3D" id="3.65.10.20">
    <property type="entry name" value="RNA 3'-terminal phosphate cyclase domain"/>
    <property type="match status" value="1"/>
</dbReference>
<gene>
    <name evidence="9" type="ORF">ZHAS_00015267</name>
</gene>
<name>A0A084WAK0_ANOSI</name>
<keyword evidence="4" id="KW-0646">Protease inhibitor</keyword>
<dbReference type="InterPro" id="IPR013791">
    <property type="entry name" value="RNA3'-term_phos_cycl_insert"/>
</dbReference>
<dbReference type="Gene3D" id="3.30.360.20">
    <property type="entry name" value="RNA 3'-terminal phosphate cyclase, insert domain"/>
    <property type="match status" value="1"/>
</dbReference>
<evidence type="ECO:0000259" key="8">
    <source>
        <dbReference type="SMART" id="SM00093"/>
    </source>
</evidence>
<keyword evidence="6" id="KW-0539">Nucleus</keyword>
<dbReference type="InterPro" id="IPR020719">
    <property type="entry name" value="RNA3'_term_phos_cycl-like_CS"/>
</dbReference>
<dbReference type="InterPro" id="IPR037136">
    <property type="entry name" value="RNA3'_phos_cyclase_dom_sf"/>
</dbReference>
<dbReference type="CDD" id="cd00875">
    <property type="entry name" value="RNA_Cyclase_Class_I"/>
    <property type="match status" value="1"/>
</dbReference>
<evidence type="ECO:0000313" key="10">
    <source>
        <dbReference type="EnsemblMetazoa" id="ASIC015267-PA"/>
    </source>
</evidence>
<evidence type="ECO:0000256" key="4">
    <source>
        <dbReference type="ARBA" id="ARBA00022690"/>
    </source>
</evidence>
<dbReference type="EMBL" id="ATLV01022201">
    <property type="status" value="NOT_ANNOTATED_CDS"/>
    <property type="molecule type" value="Genomic_DNA"/>
</dbReference>
<dbReference type="PANTHER" id="PTHR11096:SF1">
    <property type="entry name" value="RNA 3'-TERMINAL PHOSPHATE CYCLASE-LIKE PROTEIN"/>
    <property type="match status" value="1"/>
</dbReference>